<gene>
    <name evidence="1" type="ORF">ZHAS_00008570</name>
</gene>
<proteinExistence type="predicted"/>
<protein>
    <submittedName>
        <fullName evidence="1 2">Uncharacterized protein</fullName>
    </submittedName>
</protein>
<reference evidence="2" key="2">
    <citation type="submission" date="2020-05" db="UniProtKB">
        <authorList>
            <consortium name="EnsemblMetazoa"/>
        </authorList>
    </citation>
    <scope>IDENTIFICATION</scope>
</reference>
<dbReference type="Proteomes" id="UP000030765">
    <property type="component" value="Unassembled WGS sequence"/>
</dbReference>
<evidence type="ECO:0000313" key="3">
    <source>
        <dbReference type="Proteomes" id="UP000030765"/>
    </source>
</evidence>
<sequence>MRECNAELYGAGCTHSEQDEVQTITERRRCMRAEGNHWRTRGHVSNAFASREWSSTSLSTVYYACIA</sequence>
<name>A0A084VT17_ANOSI</name>
<evidence type="ECO:0000313" key="2">
    <source>
        <dbReference type="EnsemblMetazoa" id="ASIC008570-PA"/>
    </source>
</evidence>
<dbReference type="EMBL" id="ATLV01016153">
    <property type="status" value="NOT_ANNOTATED_CDS"/>
    <property type="molecule type" value="Genomic_DNA"/>
</dbReference>
<dbReference type="EnsemblMetazoa" id="ASIC008570-RA">
    <property type="protein sequence ID" value="ASIC008570-PA"/>
    <property type="gene ID" value="ASIC008570"/>
</dbReference>
<organism evidence="1">
    <name type="scientific">Anopheles sinensis</name>
    <name type="common">Mosquito</name>
    <dbReference type="NCBI Taxonomy" id="74873"/>
    <lineage>
        <taxon>Eukaryota</taxon>
        <taxon>Metazoa</taxon>
        <taxon>Ecdysozoa</taxon>
        <taxon>Arthropoda</taxon>
        <taxon>Hexapoda</taxon>
        <taxon>Insecta</taxon>
        <taxon>Pterygota</taxon>
        <taxon>Neoptera</taxon>
        <taxon>Endopterygota</taxon>
        <taxon>Diptera</taxon>
        <taxon>Nematocera</taxon>
        <taxon>Culicoidea</taxon>
        <taxon>Culicidae</taxon>
        <taxon>Anophelinae</taxon>
        <taxon>Anopheles</taxon>
    </lineage>
</organism>
<dbReference type="VEuPathDB" id="VectorBase:ASIC008570"/>
<reference evidence="1 3" key="1">
    <citation type="journal article" date="2014" name="BMC Genomics">
        <title>Genome sequence of Anopheles sinensis provides insight into genetics basis of mosquito competence for malaria parasites.</title>
        <authorList>
            <person name="Zhou D."/>
            <person name="Zhang D."/>
            <person name="Ding G."/>
            <person name="Shi L."/>
            <person name="Hou Q."/>
            <person name="Ye Y."/>
            <person name="Xu Y."/>
            <person name="Zhou H."/>
            <person name="Xiong C."/>
            <person name="Li S."/>
            <person name="Yu J."/>
            <person name="Hong S."/>
            <person name="Yu X."/>
            <person name="Zou P."/>
            <person name="Chen C."/>
            <person name="Chang X."/>
            <person name="Wang W."/>
            <person name="Lv Y."/>
            <person name="Sun Y."/>
            <person name="Ma L."/>
            <person name="Shen B."/>
            <person name="Zhu C."/>
        </authorList>
    </citation>
    <scope>NUCLEOTIDE SEQUENCE [LARGE SCALE GENOMIC DNA]</scope>
</reference>
<accession>A0A084VT17</accession>
<dbReference type="EMBL" id="KE525057">
    <property type="protein sequence ID" value="KFB41111.1"/>
    <property type="molecule type" value="Genomic_DNA"/>
</dbReference>
<evidence type="ECO:0000313" key="1">
    <source>
        <dbReference type="EMBL" id="KFB41111.1"/>
    </source>
</evidence>
<dbReference type="AlphaFoldDB" id="A0A084VT17"/>
<keyword evidence="3" id="KW-1185">Reference proteome</keyword>